<dbReference type="AlphaFoldDB" id="X6PCP8"/>
<keyword evidence="8" id="KW-1185">Reference proteome</keyword>
<dbReference type="GO" id="GO:0005524">
    <property type="term" value="F:ATP binding"/>
    <property type="evidence" value="ECO:0007669"/>
    <property type="project" value="InterPro"/>
</dbReference>
<sequence length="502" mass="57889">MTVILYWQILSTKYMLNPNIRYAFTQINQMIEGNLQRVPPVLNIYRKITGYMYSMVDPQQIAARQAQSGTRNCVIIKKNNLHGCFCFKQLIGSQKSCIFCSIDYEFSATKEFVEWFRSLPQTTNTLRIFRKEDFYQIYGEDVSSIAREFLKSMQTITWIGEDEEGEESSANKIQCVSIKPRSVVIYQVCEGIIREYLTRKGKNVEIYECDHEGVWVVANKASPGNTSGLEDVIDINMNNTESYLMSVYVSFASEETKRTLGIGLCDVNSLRMEITEMMDNKHFTNVQALLAGKGIKEAILHSNNKKQFQKEMEYLETLLKRLRVHVVESTEHWPSLKNKRELELTMETMANELSKKRLKALLADKDLALVATNALINQWDLYANNMNHGQFDIVEYKSNSFMKLDAAAIHALNLFPAITDINIGSTFSYKHMSLFFFLANSNMSLYGLLNKCQTAMGSRLLSTWIRQPLVDIEKIKRRQKLVTLFLQNPGFFKNKQSMKKIK</sequence>
<feature type="domain" description="DNA mismatch repair protein MutS connector" evidence="5">
    <location>
        <begin position="243"/>
        <end position="377"/>
    </location>
</feature>
<evidence type="ECO:0000259" key="5">
    <source>
        <dbReference type="Pfam" id="PF05188"/>
    </source>
</evidence>
<evidence type="ECO:0000259" key="6">
    <source>
        <dbReference type="Pfam" id="PF05192"/>
    </source>
</evidence>
<dbReference type="GO" id="GO:0140664">
    <property type="term" value="F:ATP-dependent DNA damage sensor activity"/>
    <property type="evidence" value="ECO:0007669"/>
    <property type="project" value="InterPro"/>
</dbReference>
<evidence type="ECO:0000313" key="7">
    <source>
        <dbReference type="EMBL" id="ETO35427.1"/>
    </source>
</evidence>
<reference evidence="7 8" key="1">
    <citation type="journal article" date="2013" name="Curr. Biol.">
        <title>The Genome of the Foraminiferan Reticulomyxa filosa.</title>
        <authorList>
            <person name="Glockner G."/>
            <person name="Hulsmann N."/>
            <person name="Schleicher M."/>
            <person name="Noegel A.A."/>
            <person name="Eichinger L."/>
            <person name="Gallinger C."/>
            <person name="Pawlowski J."/>
            <person name="Sierra R."/>
            <person name="Euteneuer U."/>
            <person name="Pillet L."/>
            <person name="Moustafa A."/>
            <person name="Platzer M."/>
            <person name="Groth M."/>
            <person name="Szafranski K."/>
            <person name="Schliwa M."/>
        </authorList>
    </citation>
    <scope>NUCLEOTIDE SEQUENCE [LARGE SCALE GENOMIC DNA]</scope>
</reference>
<dbReference type="GO" id="GO:0032301">
    <property type="term" value="C:MutSalpha complex"/>
    <property type="evidence" value="ECO:0007669"/>
    <property type="project" value="TreeGrafter"/>
</dbReference>
<dbReference type="InterPro" id="IPR036187">
    <property type="entry name" value="DNA_mismatch_repair_MutS_sf"/>
</dbReference>
<dbReference type="InterPro" id="IPR007695">
    <property type="entry name" value="DNA_mismatch_repair_MutS-lik_N"/>
</dbReference>
<evidence type="ECO:0000256" key="2">
    <source>
        <dbReference type="ARBA" id="ARBA00023242"/>
    </source>
</evidence>
<name>X6PCP8_RETFI</name>
<dbReference type="OrthoDB" id="295033at2759"/>
<dbReference type="PANTHER" id="PTHR11361:SF35">
    <property type="entry name" value="DNA MISMATCH REPAIR PROTEIN MSH2"/>
    <property type="match status" value="1"/>
</dbReference>
<evidence type="ECO:0000256" key="3">
    <source>
        <dbReference type="SAM" id="Coils"/>
    </source>
</evidence>
<evidence type="ECO:0008006" key="9">
    <source>
        <dbReference type="Google" id="ProtNLM"/>
    </source>
</evidence>
<dbReference type="Gene3D" id="3.40.1170.10">
    <property type="entry name" value="DNA repair protein MutS, domain I"/>
    <property type="match status" value="1"/>
</dbReference>
<dbReference type="InterPro" id="IPR016151">
    <property type="entry name" value="DNA_mismatch_repair_MutS_N"/>
</dbReference>
<accession>X6PCP8</accession>
<dbReference type="Pfam" id="PF01624">
    <property type="entry name" value="MutS_I"/>
    <property type="match status" value="1"/>
</dbReference>
<dbReference type="GO" id="GO:0006312">
    <property type="term" value="P:mitotic recombination"/>
    <property type="evidence" value="ECO:0007669"/>
    <property type="project" value="TreeGrafter"/>
</dbReference>
<dbReference type="InterPro" id="IPR045076">
    <property type="entry name" value="MutS"/>
</dbReference>
<gene>
    <name evidence="7" type="ORF">RFI_01638</name>
</gene>
<evidence type="ECO:0000259" key="4">
    <source>
        <dbReference type="Pfam" id="PF01624"/>
    </source>
</evidence>
<dbReference type="InterPro" id="IPR007696">
    <property type="entry name" value="DNA_mismatch_repair_MutS_core"/>
</dbReference>
<dbReference type="GO" id="GO:0006298">
    <property type="term" value="P:mismatch repair"/>
    <property type="evidence" value="ECO:0007669"/>
    <property type="project" value="InterPro"/>
</dbReference>
<evidence type="ECO:0000313" key="8">
    <source>
        <dbReference type="Proteomes" id="UP000023152"/>
    </source>
</evidence>
<dbReference type="SUPFAM" id="SSF48334">
    <property type="entry name" value="DNA repair protein MutS, domain III"/>
    <property type="match status" value="1"/>
</dbReference>
<dbReference type="Proteomes" id="UP000023152">
    <property type="component" value="Unassembled WGS sequence"/>
</dbReference>
<dbReference type="InterPro" id="IPR007860">
    <property type="entry name" value="DNA_mmatch_repair_MutS_con_dom"/>
</dbReference>
<organism evidence="7 8">
    <name type="scientific">Reticulomyxa filosa</name>
    <dbReference type="NCBI Taxonomy" id="46433"/>
    <lineage>
        <taxon>Eukaryota</taxon>
        <taxon>Sar</taxon>
        <taxon>Rhizaria</taxon>
        <taxon>Retaria</taxon>
        <taxon>Foraminifera</taxon>
        <taxon>Monothalamids</taxon>
        <taxon>Reticulomyxidae</taxon>
        <taxon>Reticulomyxa</taxon>
    </lineage>
</organism>
<dbReference type="Gene3D" id="1.10.1420.10">
    <property type="match status" value="1"/>
</dbReference>
<feature type="domain" description="DNA mismatch repair protein MutS-like N-terminal" evidence="4">
    <location>
        <begin position="113"/>
        <end position="211"/>
    </location>
</feature>
<proteinExistence type="predicted"/>
<keyword evidence="3" id="KW-0175">Coiled coil</keyword>
<comment type="subcellular location">
    <subcellularLocation>
        <location evidence="1">Nucleus</location>
    </subcellularLocation>
</comment>
<keyword evidence="2" id="KW-0539">Nucleus</keyword>
<comment type="caution">
    <text evidence="7">The sequence shown here is derived from an EMBL/GenBank/DDBJ whole genome shotgun (WGS) entry which is preliminary data.</text>
</comment>
<dbReference type="PANTHER" id="PTHR11361">
    <property type="entry name" value="DNA MISMATCH REPAIR PROTEIN MUTS FAMILY MEMBER"/>
    <property type="match status" value="1"/>
</dbReference>
<evidence type="ECO:0000256" key="1">
    <source>
        <dbReference type="ARBA" id="ARBA00004123"/>
    </source>
</evidence>
<dbReference type="Gene3D" id="3.30.420.110">
    <property type="entry name" value="MutS, connector domain"/>
    <property type="match status" value="1"/>
</dbReference>
<dbReference type="InterPro" id="IPR036678">
    <property type="entry name" value="MutS_con_dom_sf"/>
</dbReference>
<dbReference type="EMBL" id="ASPP01001605">
    <property type="protein sequence ID" value="ETO35427.1"/>
    <property type="molecule type" value="Genomic_DNA"/>
</dbReference>
<dbReference type="GO" id="GO:0030983">
    <property type="term" value="F:mismatched DNA binding"/>
    <property type="evidence" value="ECO:0007669"/>
    <property type="project" value="InterPro"/>
</dbReference>
<protein>
    <recommendedName>
        <fullName evidence="9">DNA mismatch repair protein MutS core domain-containing protein</fullName>
    </recommendedName>
</protein>
<feature type="domain" description="DNA mismatch repair protein MutS core" evidence="6">
    <location>
        <begin position="440"/>
        <end position="494"/>
    </location>
</feature>
<dbReference type="Pfam" id="PF05192">
    <property type="entry name" value="MutS_III"/>
    <property type="match status" value="1"/>
</dbReference>
<dbReference type="Pfam" id="PF05188">
    <property type="entry name" value="MutS_II"/>
    <property type="match status" value="1"/>
</dbReference>
<feature type="coiled-coil region" evidence="3">
    <location>
        <begin position="305"/>
        <end position="359"/>
    </location>
</feature>